<dbReference type="EMBL" id="JACJTU010000052">
    <property type="protein sequence ID" value="MBD2738545.1"/>
    <property type="molecule type" value="Genomic_DNA"/>
</dbReference>
<evidence type="ECO:0000313" key="2">
    <source>
        <dbReference type="Proteomes" id="UP000637383"/>
    </source>
</evidence>
<proteinExistence type="predicted"/>
<sequence length="46" mass="5280">MYFAVADHLASKLHLATERSPLLRERSYNTFGYELHELAHTCSATK</sequence>
<keyword evidence="2" id="KW-1185">Reference proteome</keyword>
<protein>
    <submittedName>
        <fullName evidence="1">Uncharacterized protein</fullName>
    </submittedName>
</protein>
<evidence type="ECO:0000313" key="1">
    <source>
        <dbReference type="EMBL" id="MBD2738545.1"/>
    </source>
</evidence>
<accession>A0ABR8KG66</accession>
<gene>
    <name evidence="1" type="ORF">H6H03_32490</name>
</gene>
<comment type="caution">
    <text evidence="1">The sequence shown here is derived from an EMBL/GenBank/DDBJ whole genome shotgun (WGS) entry which is preliminary data.</text>
</comment>
<dbReference type="RefSeq" id="WP_190959074.1">
    <property type="nucleotide sequence ID" value="NZ_JACJTU010000052.1"/>
</dbReference>
<name>A0ABR8KG66_9NOSO</name>
<dbReference type="Proteomes" id="UP000637383">
    <property type="component" value="Unassembled WGS sequence"/>
</dbReference>
<reference evidence="1 2" key="1">
    <citation type="journal article" date="2020" name="ISME J.">
        <title>Comparative genomics reveals insights into cyanobacterial evolution and habitat adaptation.</title>
        <authorList>
            <person name="Chen M.Y."/>
            <person name="Teng W.K."/>
            <person name="Zhao L."/>
            <person name="Hu C.X."/>
            <person name="Zhou Y.K."/>
            <person name="Han B.P."/>
            <person name="Song L.R."/>
            <person name="Shu W.S."/>
        </authorList>
    </citation>
    <scope>NUCLEOTIDE SEQUENCE [LARGE SCALE GENOMIC DNA]</scope>
    <source>
        <strain evidence="1 2">FACHB-159</strain>
    </source>
</reference>
<organism evidence="1 2">
    <name type="scientific">Nostoc paludosum FACHB-159</name>
    <dbReference type="NCBI Taxonomy" id="2692908"/>
    <lineage>
        <taxon>Bacteria</taxon>
        <taxon>Bacillati</taxon>
        <taxon>Cyanobacteriota</taxon>
        <taxon>Cyanophyceae</taxon>
        <taxon>Nostocales</taxon>
        <taxon>Nostocaceae</taxon>
        <taxon>Nostoc</taxon>
    </lineage>
</organism>